<evidence type="ECO:0000313" key="3">
    <source>
        <dbReference type="Proteomes" id="UP001345219"/>
    </source>
</evidence>
<feature type="compositionally biased region" description="Basic residues" evidence="1">
    <location>
        <begin position="1"/>
        <end position="12"/>
    </location>
</feature>
<reference evidence="2 3" key="1">
    <citation type="journal article" date="2023" name="Hortic Res">
        <title>Pangenome of water caltrop reveals structural variations and asymmetric subgenome divergence after allopolyploidization.</title>
        <authorList>
            <person name="Zhang X."/>
            <person name="Chen Y."/>
            <person name="Wang L."/>
            <person name="Yuan Y."/>
            <person name="Fang M."/>
            <person name="Shi L."/>
            <person name="Lu R."/>
            <person name="Comes H.P."/>
            <person name="Ma Y."/>
            <person name="Chen Y."/>
            <person name="Huang G."/>
            <person name="Zhou Y."/>
            <person name="Zheng Z."/>
            <person name="Qiu Y."/>
        </authorList>
    </citation>
    <scope>NUCLEOTIDE SEQUENCE [LARGE SCALE GENOMIC DNA]</scope>
    <source>
        <tissue evidence="2">Roots</tissue>
    </source>
</reference>
<name>A0AAN7QTI4_9MYRT</name>
<evidence type="ECO:0000256" key="1">
    <source>
        <dbReference type="SAM" id="MobiDB-lite"/>
    </source>
</evidence>
<accession>A0AAN7QTI4</accession>
<comment type="caution">
    <text evidence="2">The sequence shown here is derived from an EMBL/GenBank/DDBJ whole genome shotgun (WGS) entry which is preliminary data.</text>
</comment>
<evidence type="ECO:0008006" key="4">
    <source>
        <dbReference type="Google" id="ProtNLM"/>
    </source>
</evidence>
<dbReference type="Proteomes" id="UP001345219">
    <property type="component" value="Chromosome 14"/>
</dbReference>
<proteinExistence type="predicted"/>
<dbReference type="AlphaFoldDB" id="A0AAN7QTI4"/>
<gene>
    <name evidence="2" type="ORF">SAY87_018134</name>
</gene>
<protein>
    <recommendedName>
        <fullName evidence="4">BHLH domain-containing protein</fullName>
    </recommendedName>
</protein>
<dbReference type="EMBL" id="JAXIOK010000002">
    <property type="protein sequence ID" value="KAK4777947.1"/>
    <property type="molecule type" value="Genomic_DNA"/>
</dbReference>
<organism evidence="2 3">
    <name type="scientific">Trapa incisa</name>
    <dbReference type="NCBI Taxonomy" id="236973"/>
    <lineage>
        <taxon>Eukaryota</taxon>
        <taxon>Viridiplantae</taxon>
        <taxon>Streptophyta</taxon>
        <taxon>Embryophyta</taxon>
        <taxon>Tracheophyta</taxon>
        <taxon>Spermatophyta</taxon>
        <taxon>Magnoliopsida</taxon>
        <taxon>eudicotyledons</taxon>
        <taxon>Gunneridae</taxon>
        <taxon>Pentapetalae</taxon>
        <taxon>rosids</taxon>
        <taxon>malvids</taxon>
        <taxon>Myrtales</taxon>
        <taxon>Lythraceae</taxon>
        <taxon>Trapa</taxon>
    </lineage>
</organism>
<feature type="region of interest" description="Disordered" evidence="1">
    <location>
        <begin position="1"/>
        <end position="23"/>
    </location>
</feature>
<keyword evidence="3" id="KW-1185">Reference proteome</keyword>
<sequence>MTTRRRVRKRTRKSDEPRKVMSVSAKRKLEQLQRTIPGCSGPLEVDSGTLFKGIADYISFLELKASLLRAAISSFPDVSKRHQLH</sequence>
<evidence type="ECO:0000313" key="2">
    <source>
        <dbReference type="EMBL" id="KAK4777947.1"/>
    </source>
</evidence>